<keyword evidence="6" id="KW-1185">Reference proteome</keyword>
<dbReference type="InterPro" id="IPR036047">
    <property type="entry name" value="F-box-like_dom_sf"/>
</dbReference>
<dbReference type="AlphaFoldDB" id="A0A5J9VVK9"/>
<feature type="non-terminal residue" evidence="5">
    <location>
        <position position="1"/>
    </location>
</feature>
<reference evidence="5 6" key="1">
    <citation type="journal article" date="2019" name="Sci. Rep.">
        <title>A high-quality genome of Eragrostis curvula grass provides insights into Poaceae evolution and supports new strategies to enhance forage quality.</title>
        <authorList>
            <person name="Carballo J."/>
            <person name="Santos B.A.C.M."/>
            <person name="Zappacosta D."/>
            <person name="Garbus I."/>
            <person name="Selva J.P."/>
            <person name="Gallo C.A."/>
            <person name="Diaz A."/>
            <person name="Albertini E."/>
            <person name="Caccamo M."/>
            <person name="Echenique V."/>
        </authorList>
    </citation>
    <scope>NUCLEOTIDE SEQUENCE [LARGE SCALE GENOMIC DNA]</scope>
    <source>
        <strain evidence="6">cv. Victoria</strain>
        <tissue evidence="5">Leaf</tissue>
    </source>
</reference>
<feature type="domain" description="FBD" evidence="3">
    <location>
        <begin position="347"/>
        <end position="387"/>
    </location>
</feature>
<dbReference type="InterPro" id="IPR055411">
    <property type="entry name" value="LRR_FXL15/At3g58940/PEG3-like"/>
</dbReference>
<protein>
    <submittedName>
        <fullName evidence="5">Uncharacterized protein</fullName>
    </submittedName>
</protein>
<evidence type="ECO:0000256" key="1">
    <source>
        <dbReference type="SAM" id="MobiDB-lite"/>
    </source>
</evidence>
<gene>
    <name evidence="5" type="ORF">EJB05_13098</name>
</gene>
<evidence type="ECO:0000259" key="2">
    <source>
        <dbReference type="Pfam" id="PF00646"/>
    </source>
</evidence>
<evidence type="ECO:0000313" key="6">
    <source>
        <dbReference type="Proteomes" id="UP000324897"/>
    </source>
</evidence>
<evidence type="ECO:0000259" key="3">
    <source>
        <dbReference type="Pfam" id="PF08387"/>
    </source>
</evidence>
<dbReference type="SUPFAM" id="SSF52047">
    <property type="entry name" value="RNI-like"/>
    <property type="match status" value="1"/>
</dbReference>
<feature type="domain" description="F-box" evidence="2">
    <location>
        <begin position="94"/>
        <end position="133"/>
    </location>
</feature>
<dbReference type="Pfam" id="PF00646">
    <property type="entry name" value="F-box"/>
    <property type="match status" value="1"/>
</dbReference>
<comment type="caution">
    <text evidence="5">The sequence shown here is derived from an EMBL/GenBank/DDBJ whole genome shotgun (WGS) entry which is preliminary data.</text>
</comment>
<proteinExistence type="predicted"/>
<dbReference type="InterPro" id="IPR006566">
    <property type="entry name" value="FBD"/>
</dbReference>
<evidence type="ECO:0000313" key="5">
    <source>
        <dbReference type="EMBL" id="TVU39666.1"/>
    </source>
</evidence>
<feature type="region of interest" description="Disordered" evidence="1">
    <location>
        <begin position="21"/>
        <end position="89"/>
    </location>
</feature>
<dbReference type="InterPro" id="IPR053781">
    <property type="entry name" value="F-box_AtFBL13-like"/>
</dbReference>
<dbReference type="SUPFAM" id="SSF81383">
    <property type="entry name" value="F-box domain"/>
    <property type="match status" value="1"/>
</dbReference>
<dbReference type="InterPro" id="IPR001810">
    <property type="entry name" value="F-box_dom"/>
</dbReference>
<name>A0A5J9VVK9_9POAL</name>
<organism evidence="5 6">
    <name type="scientific">Eragrostis curvula</name>
    <name type="common">weeping love grass</name>
    <dbReference type="NCBI Taxonomy" id="38414"/>
    <lineage>
        <taxon>Eukaryota</taxon>
        <taxon>Viridiplantae</taxon>
        <taxon>Streptophyta</taxon>
        <taxon>Embryophyta</taxon>
        <taxon>Tracheophyta</taxon>
        <taxon>Spermatophyta</taxon>
        <taxon>Magnoliopsida</taxon>
        <taxon>Liliopsida</taxon>
        <taxon>Poales</taxon>
        <taxon>Poaceae</taxon>
        <taxon>PACMAD clade</taxon>
        <taxon>Chloridoideae</taxon>
        <taxon>Eragrostideae</taxon>
        <taxon>Eragrostidinae</taxon>
        <taxon>Eragrostis</taxon>
    </lineage>
</organism>
<accession>A0A5J9VVK9</accession>
<dbReference type="Pfam" id="PF08387">
    <property type="entry name" value="FBD"/>
    <property type="match status" value="1"/>
</dbReference>
<dbReference type="CDD" id="cd22160">
    <property type="entry name" value="F-box_AtFBL13-like"/>
    <property type="match status" value="1"/>
</dbReference>
<feature type="domain" description="F-box/LRR-repeat protein 15/At3g58940/PEG3-like LRR" evidence="4">
    <location>
        <begin position="178"/>
        <end position="259"/>
    </location>
</feature>
<dbReference type="Gramene" id="TVU39666">
    <property type="protein sequence ID" value="TVU39666"/>
    <property type="gene ID" value="EJB05_13098"/>
</dbReference>
<dbReference type="PANTHER" id="PTHR32141:SF144">
    <property type="entry name" value="OS07G0277500 PROTEIN"/>
    <property type="match status" value="1"/>
</dbReference>
<dbReference type="Pfam" id="PF24758">
    <property type="entry name" value="LRR_At5g56370"/>
    <property type="match status" value="1"/>
</dbReference>
<dbReference type="InterPro" id="IPR055302">
    <property type="entry name" value="F-box_dom-containing"/>
</dbReference>
<dbReference type="PANTHER" id="PTHR32141">
    <property type="match status" value="1"/>
</dbReference>
<sequence>MPRPTATPLRRRCWAILLGPAAGHGDGGGASPCQEEEVGGTREPGIGGCRKHCAPPATDAPDVIPAGAGGDESTSQEPPPAAGAGEVDGVDHITGLPDVVLGEVISLLPTKDAARTQVVASRWRHLWRSAPLNLDGGCLPADDEIHAAVITRILSGHQGPGRRFRVSAHHIHHCAATVDAWLQSSALDNLKELDLCDNRIYGPIMLRPPPPPSSAFRFSSSLCVATFSQCLLPDDITQTLQFPQLNKLALHQVSISEGVIGLREVIIEDAPDLEKFLYLQRRMDLHVTVAIAFYSCQHKASKLLFCLQSLDLIIDFMKCFPCLEKLYIQSYQGGGKNLWRRKHRDLIKGLDIRLKTIVLNDYRGIRSQVNFASFFVLNARMLESMRFQGGAYNETEWFVAEQHRMLQLDKRASRHARFYFTSSRCRHDFTHINHAHDLSVADPFECANTRNGLCASFE</sequence>
<dbReference type="EMBL" id="RWGY01000007">
    <property type="protein sequence ID" value="TVU39666.1"/>
    <property type="molecule type" value="Genomic_DNA"/>
</dbReference>
<dbReference type="OrthoDB" id="1939276at2759"/>
<dbReference type="Proteomes" id="UP000324897">
    <property type="component" value="Chromosome 4"/>
</dbReference>
<evidence type="ECO:0000259" key="4">
    <source>
        <dbReference type="Pfam" id="PF24758"/>
    </source>
</evidence>